<name>A0A5J6DRH5_9NEOP</name>
<protein>
    <submittedName>
        <fullName evidence="1">Chitinase</fullName>
    </submittedName>
</protein>
<dbReference type="EMBL" id="MK560453">
    <property type="protein sequence ID" value="QES86425.1"/>
    <property type="molecule type" value="mRNA"/>
</dbReference>
<reference evidence="1" key="1">
    <citation type="submission" date="2019-02" db="EMBL/GenBank/DDBJ databases">
        <title>Investigation of potential double-stranded Ribonucleic Acid (dsRNA) as an alternative control of maize stem borers (Chilo partellus) in the developing countries.</title>
        <authorList>
            <person name="Adeyinka O.S."/>
            <person name="Tabassum B."/>
            <person name="Nasir I.A."/>
            <person name="Landry K.B."/>
            <person name="Rao T."/>
        </authorList>
    </citation>
    <scope>NUCLEOTIDE SEQUENCE</scope>
</reference>
<organism evidence="1">
    <name type="scientific">Chilo partellus</name>
    <dbReference type="NCBI Taxonomy" id="236792"/>
    <lineage>
        <taxon>Eukaryota</taxon>
        <taxon>Metazoa</taxon>
        <taxon>Ecdysozoa</taxon>
        <taxon>Arthropoda</taxon>
        <taxon>Hexapoda</taxon>
        <taxon>Insecta</taxon>
        <taxon>Pterygota</taxon>
        <taxon>Neoptera</taxon>
        <taxon>Endopterygota</taxon>
        <taxon>Lepidoptera</taxon>
        <taxon>Glossata</taxon>
        <taxon>Ditrysia</taxon>
        <taxon>Pyraloidea</taxon>
        <taxon>Crambidae</taxon>
        <taxon>Crambinae</taxon>
        <taxon>Chilo</taxon>
    </lineage>
</organism>
<proteinExistence type="evidence at transcript level"/>
<dbReference type="AlphaFoldDB" id="A0A5J6DRH5"/>
<evidence type="ECO:0000313" key="1">
    <source>
        <dbReference type="EMBL" id="QES86425.1"/>
    </source>
</evidence>
<sequence>MLMQKFHQRVLLSAKTLEVIHVNSPGHGTQVALLLNPVHFDLYTARIFVSHPLGAFVCVRAFSVLVPFFGPARFLLVDFCADLVISPESSSIRVRSRVTASSFFIDVCAKPVVVVTS</sequence>
<accession>A0A5J6DRH5</accession>